<dbReference type="SUPFAM" id="SSF56281">
    <property type="entry name" value="Metallo-hydrolase/oxidoreductase"/>
    <property type="match status" value="1"/>
</dbReference>
<evidence type="ECO:0000259" key="1">
    <source>
        <dbReference type="Pfam" id="PF12706"/>
    </source>
</evidence>
<accession>A0A2N5VSI5</accession>
<comment type="caution">
    <text evidence="3">The sequence shown here is derived from an EMBL/GenBank/DDBJ whole genome shotgun (WGS) entry which is preliminary data.</text>
</comment>
<dbReference type="Gene3D" id="3.60.15.10">
    <property type="entry name" value="Ribonuclease Z/Hydroxyacylglutathione hydrolase-like"/>
    <property type="match status" value="1"/>
</dbReference>
<protein>
    <recommendedName>
        <fullName evidence="1">Metallo-beta-lactamase domain-containing protein</fullName>
    </recommendedName>
</protein>
<reference evidence="4 5" key="1">
    <citation type="submission" date="2017-11" db="EMBL/GenBank/DDBJ databases">
        <title>De novo assembly and phasing of dikaryotic genomes from two isolates of Puccinia coronata f. sp. avenae, the causal agent of oat crown rust.</title>
        <authorList>
            <person name="Miller M.E."/>
            <person name="Zhang Y."/>
            <person name="Omidvar V."/>
            <person name="Sperschneider J."/>
            <person name="Schwessinger B."/>
            <person name="Raley C."/>
            <person name="Palmer J.M."/>
            <person name="Garnica D."/>
            <person name="Upadhyaya N."/>
            <person name="Rathjen J."/>
            <person name="Taylor J.M."/>
            <person name="Park R.F."/>
            <person name="Dodds P.N."/>
            <person name="Hirsch C.D."/>
            <person name="Kianian S.F."/>
            <person name="Figueroa M."/>
        </authorList>
    </citation>
    <scope>NUCLEOTIDE SEQUENCE [LARGE SCALE GENOMIC DNA]</scope>
    <source>
        <strain evidence="3">12NC29</strain>
        <strain evidence="2">12SD80</strain>
    </source>
</reference>
<name>A0A2N5VSI5_9BASI</name>
<feature type="domain" description="Metallo-beta-lactamase" evidence="1">
    <location>
        <begin position="151"/>
        <end position="309"/>
    </location>
</feature>
<proteinExistence type="predicted"/>
<evidence type="ECO:0000313" key="2">
    <source>
        <dbReference type="EMBL" id="PLW34059.1"/>
    </source>
</evidence>
<dbReference type="CDD" id="cd16279">
    <property type="entry name" value="metallo-hydrolase-like_MBL-fold"/>
    <property type="match status" value="1"/>
</dbReference>
<dbReference type="PANTHER" id="PTHR42663:SF6">
    <property type="entry name" value="HYDROLASE C777.06C-RELATED"/>
    <property type="match status" value="1"/>
</dbReference>
<dbReference type="InterPro" id="IPR036866">
    <property type="entry name" value="RibonucZ/Hydroxyglut_hydro"/>
</dbReference>
<organism evidence="3 4">
    <name type="scientific">Puccinia coronata f. sp. avenae</name>
    <dbReference type="NCBI Taxonomy" id="200324"/>
    <lineage>
        <taxon>Eukaryota</taxon>
        <taxon>Fungi</taxon>
        <taxon>Dikarya</taxon>
        <taxon>Basidiomycota</taxon>
        <taxon>Pucciniomycotina</taxon>
        <taxon>Pucciniomycetes</taxon>
        <taxon>Pucciniales</taxon>
        <taxon>Pucciniaceae</taxon>
        <taxon>Puccinia</taxon>
    </lineage>
</organism>
<evidence type="ECO:0000313" key="3">
    <source>
        <dbReference type="EMBL" id="PLW52954.1"/>
    </source>
</evidence>
<keyword evidence="4" id="KW-1185">Reference proteome</keyword>
<dbReference type="Pfam" id="PF12706">
    <property type="entry name" value="Lactamase_B_2"/>
    <property type="match status" value="1"/>
</dbReference>
<sequence>MAASEFISDAAIRFKLGRGPPSESGARPSLNRMAASDINLDAAIRARFSGSDGLDVAAPTQRRQLRFFKLIRIAMAPTKFDVLILGSGTSSQVPVISCLVAKPPRKGCGCCLSTLAPDGSGRKNARRNTSAIVQFQSPLTTSAQSPDKLSTVLIDVGKSFCEAAREHFPKHGLDRIDAVLLTHPHADAINGLDDLRAWTLDAVIQPTIPIYCNQSTFDEVAKIFPYMVKPGGGTGGGDIPAFQWHIIQTNVPFDLLGVQVSPLKVYHGCYFNDSGQPLSPYECLAFLFDQTFCYMSDVSSIPDSTWTALGCGPALSSLKRKMSNLTEKSFDDSDHPSISTASSRLDSSSSLASSAYESDRASPGLPLLIVDTLRLEPHISHFGIAEAVETAVKLRAHRTYLLGFTHGVTHECWKAACELIGGTSQLENLLSTGLLDNLKAATELGEDPQEFAQQALALCKHHVKDVLLWIRPAFDGLVISTDGVKTTDDFYL</sequence>
<dbReference type="EMBL" id="PGCJ01000070">
    <property type="protein sequence ID" value="PLW52954.1"/>
    <property type="molecule type" value="Genomic_DNA"/>
</dbReference>
<dbReference type="PANTHER" id="PTHR42663">
    <property type="entry name" value="HYDROLASE C777.06C-RELATED-RELATED"/>
    <property type="match status" value="1"/>
</dbReference>
<dbReference type="STRING" id="200324.A0A2N5VSI5"/>
<dbReference type="Proteomes" id="UP000235392">
    <property type="component" value="Unassembled WGS sequence"/>
</dbReference>
<dbReference type="EMBL" id="PGCI01000206">
    <property type="protein sequence ID" value="PLW34059.1"/>
    <property type="molecule type" value="Genomic_DNA"/>
</dbReference>
<evidence type="ECO:0000313" key="4">
    <source>
        <dbReference type="Proteomes" id="UP000235388"/>
    </source>
</evidence>
<dbReference type="InterPro" id="IPR001279">
    <property type="entry name" value="Metallo-B-lactamas"/>
</dbReference>
<dbReference type="OrthoDB" id="341300at2759"/>
<dbReference type="AlphaFoldDB" id="A0A2N5VSI5"/>
<gene>
    <name evidence="3" type="ORF">PCANC_07553</name>
    <name evidence="2" type="ORF">PCASD_14464</name>
</gene>
<evidence type="ECO:0000313" key="5">
    <source>
        <dbReference type="Proteomes" id="UP000235392"/>
    </source>
</evidence>
<dbReference type="Proteomes" id="UP000235388">
    <property type="component" value="Unassembled WGS sequence"/>
</dbReference>